<dbReference type="PROSITE" id="PS50222">
    <property type="entry name" value="EF_HAND_2"/>
    <property type="match status" value="2"/>
</dbReference>
<feature type="compositionally biased region" description="Low complexity" evidence="2">
    <location>
        <begin position="180"/>
        <end position="194"/>
    </location>
</feature>
<feature type="domain" description="EF-hand" evidence="3">
    <location>
        <begin position="296"/>
        <end position="331"/>
    </location>
</feature>
<name>A0A813BUX0_9DINO</name>
<dbReference type="OrthoDB" id="26525at2759"/>
<dbReference type="Proteomes" id="UP000601435">
    <property type="component" value="Unassembled WGS sequence"/>
</dbReference>
<feature type="compositionally biased region" description="Acidic residues" evidence="2">
    <location>
        <begin position="115"/>
        <end position="129"/>
    </location>
</feature>
<dbReference type="PROSITE" id="PS00018">
    <property type="entry name" value="EF_HAND_1"/>
    <property type="match status" value="1"/>
</dbReference>
<evidence type="ECO:0000313" key="4">
    <source>
        <dbReference type="EMBL" id="CAE7929998.1"/>
    </source>
</evidence>
<feature type="compositionally biased region" description="Polar residues" evidence="2">
    <location>
        <begin position="15"/>
        <end position="28"/>
    </location>
</feature>
<keyword evidence="1" id="KW-0106">Calcium</keyword>
<dbReference type="InterPro" id="IPR002048">
    <property type="entry name" value="EF_hand_dom"/>
</dbReference>
<reference evidence="4" key="1">
    <citation type="submission" date="2021-02" db="EMBL/GenBank/DDBJ databases">
        <authorList>
            <person name="Dougan E. K."/>
            <person name="Rhodes N."/>
            <person name="Thang M."/>
            <person name="Chan C."/>
        </authorList>
    </citation>
    <scope>NUCLEOTIDE SEQUENCE</scope>
</reference>
<gene>
    <name evidence="4" type="ORF">SNEC2469_LOCUS32317</name>
</gene>
<feature type="region of interest" description="Disordered" evidence="2">
    <location>
        <begin position="1"/>
        <end position="143"/>
    </location>
</feature>
<dbReference type="InterPro" id="IPR018247">
    <property type="entry name" value="EF_Hand_1_Ca_BS"/>
</dbReference>
<dbReference type="GO" id="GO:0005509">
    <property type="term" value="F:calcium ion binding"/>
    <property type="evidence" value="ECO:0007669"/>
    <property type="project" value="InterPro"/>
</dbReference>
<evidence type="ECO:0000256" key="1">
    <source>
        <dbReference type="ARBA" id="ARBA00022837"/>
    </source>
</evidence>
<keyword evidence="5" id="KW-1185">Reference proteome</keyword>
<sequence>ENATPGAKPSKPRPASSTQNWRRASPSQAPAMKRARSVGSVGSRSPVSPSSKRGLTGSGMPGRPRNFLGQWPQTPPRLASRLLSCRSANANLQGSPSAASRAPPPEAWGSAQPEVEIDGLQEPPTDMDGEAGGRDGQISQTNEGPELQLFGAVLRSASNRTSASARRGRSKPKRSEMLLSVGSSRRGSSNSNFSEIGFERKPSKSASKDSSMTAPASYQIQEVDEAPPRSRAKEFTEQRLAQTLQLPLEVVKQAAHCFRQHAECEPPRRPDLWRLKQSAFEKVLCDLCSVADTKELSQLFVSKAFRLADMTKSGDLDLQEFVTWYATFSFSEELLLGKSTKNVRDVARTLGINLLDIERYKRVFDSYDKNKSGVIEQAEFRLMVNRLLKVPTGHHLPASVETWLASDQLAGVFGRCEKRVCQVKSFWNMADSHLPGPTRAGVWLINGFCELLVSHLRDILRRSRPHVQWTR</sequence>
<feature type="compositionally biased region" description="Polar residues" evidence="2">
    <location>
        <begin position="204"/>
        <end position="220"/>
    </location>
</feature>
<protein>
    <recommendedName>
        <fullName evidence="3">EF-hand domain-containing protein</fullName>
    </recommendedName>
</protein>
<dbReference type="Gene3D" id="1.10.238.10">
    <property type="entry name" value="EF-hand"/>
    <property type="match status" value="1"/>
</dbReference>
<evidence type="ECO:0000259" key="3">
    <source>
        <dbReference type="PROSITE" id="PS50222"/>
    </source>
</evidence>
<dbReference type="AlphaFoldDB" id="A0A813BUX0"/>
<feature type="compositionally biased region" description="Low complexity" evidence="2">
    <location>
        <begin position="155"/>
        <end position="165"/>
    </location>
</feature>
<dbReference type="InterPro" id="IPR011992">
    <property type="entry name" value="EF-hand-dom_pair"/>
</dbReference>
<feature type="non-terminal residue" evidence="4">
    <location>
        <position position="471"/>
    </location>
</feature>
<feature type="region of interest" description="Disordered" evidence="2">
    <location>
        <begin position="155"/>
        <end position="231"/>
    </location>
</feature>
<feature type="compositionally biased region" description="Low complexity" evidence="2">
    <location>
        <begin position="37"/>
        <end position="51"/>
    </location>
</feature>
<evidence type="ECO:0000313" key="5">
    <source>
        <dbReference type="Proteomes" id="UP000601435"/>
    </source>
</evidence>
<feature type="domain" description="EF-hand" evidence="3">
    <location>
        <begin position="355"/>
        <end position="390"/>
    </location>
</feature>
<comment type="caution">
    <text evidence="4">The sequence shown here is derived from an EMBL/GenBank/DDBJ whole genome shotgun (WGS) entry which is preliminary data.</text>
</comment>
<proteinExistence type="predicted"/>
<dbReference type="SMART" id="SM00054">
    <property type="entry name" value="EFh"/>
    <property type="match status" value="2"/>
</dbReference>
<evidence type="ECO:0000256" key="2">
    <source>
        <dbReference type="SAM" id="MobiDB-lite"/>
    </source>
</evidence>
<accession>A0A813BUX0</accession>
<dbReference type="Pfam" id="PF13202">
    <property type="entry name" value="EF-hand_5"/>
    <property type="match status" value="1"/>
</dbReference>
<dbReference type="SUPFAM" id="SSF47473">
    <property type="entry name" value="EF-hand"/>
    <property type="match status" value="1"/>
</dbReference>
<dbReference type="EMBL" id="CAJNJA010081386">
    <property type="protein sequence ID" value="CAE7929998.1"/>
    <property type="molecule type" value="Genomic_DNA"/>
</dbReference>
<organism evidence="4 5">
    <name type="scientific">Symbiodinium necroappetens</name>
    <dbReference type="NCBI Taxonomy" id="1628268"/>
    <lineage>
        <taxon>Eukaryota</taxon>
        <taxon>Sar</taxon>
        <taxon>Alveolata</taxon>
        <taxon>Dinophyceae</taxon>
        <taxon>Suessiales</taxon>
        <taxon>Symbiodiniaceae</taxon>
        <taxon>Symbiodinium</taxon>
    </lineage>
</organism>